<name>M2QA49_CERS8</name>
<dbReference type="EMBL" id="KB445805">
    <property type="protein sequence ID" value="EMD33788.1"/>
    <property type="molecule type" value="Genomic_DNA"/>
</dbReference>
<reference evidence="2 3" key="1">
    <citation type="journal article" date="2012" name="Proc. Natl. Acad. Sci. U.S.A.">
        <title>Comparative genomics of Ceriporiopsis subvermispora and Phanerochaete chrysosporium provide insight into selective ligninolysis.</title>
        <authorList>
            <person name="Fernandez-Fueyo E."/>
            <person name="Ruiz-Duenas F.J."/>
            <person name="Ferreira P."/>
            <person name="Floudas D."/>
            <person name="Hibbett D.S."/>
            <person name="Canessa P."/>
            <person name="Larrondo L.F."/>
            <person name="James T.Y."/>
            <person name="Seelenfreund D."/>
            <person name="Lobos S."/>
            <person name="Polanco R."/>
            <person name="Tello M."/>
            <person name="Honda Y."/>
            <person name="Watanabe T."/>
            <person name="Watanabe T."/>
            <person name="Ryu J.S."/>
            <person name="Kubicek C.P."/>
            <person name="Schmoll M."/>
            <person name="Gaskell J."/>
            <person name="Hammel K.E."/>
            <person name="St John F.J."/>
            <person name="Vanden Wymelenberg A."/>
            <person name="Sabat G."/>
            <person name="Splinter BonDurant S."/>
            <person name="Syed K."/>
            <person name="Yadav J.S."/>
            <person name="Doddapaneni H."/>
            <person name="Subramanian V."/>
            <person name="Lavin J.L."/>
            <person name="Oguiza J.A."/>
            <person name="Perez G."/>
            <person name="Pisabarro A.G."/>
            <person name="Ramirez L."/>
            <person name="Santoyo F."/>
            <person name="Master E."/>
            <person name="Coutinho P.M."/>
            <person name="Henrissat B."/>
            <person name="Lombard V."/>
            <person name="Magnuson J.K."/>
            <person name="Kuees U."/>
            <person name="Hori C."/>
            <person name="Igarashi K."/>
            <person name="Samejima M."/>
            <person name="Held B.W."/>
            <person name="Barry K.W."/>
            <person name="LaButti K.M."/>
            <person name="Lapidus A."/>
            <person name="Lindquist E.A."/>
            <person name="Lucas S.M."/>
            <person name="Riley R."/>
            <person name="Salamov A.A."/>
            <person name="Hoffmeister D."/>
            <person name="Schwenk D."/>
            <person name="Hadar Y."/>
            <person name="Yarden O."/>
            <person name="de Vries R.P."/>
            <person name="Wiebenga A."/>
            <person name="Stenlid J."/>
            <person name="Eastwood D."/>
            <person name="Grigoriev I.V."/>
            <person name="Berka R.M."/>
            <person name="Blanchette R.A."/>
            <person name="Kersten P."/>
            <person name="Martinez A.T."/>
            <person name="Vicuna R."/>
            <person name="Cullen D."/>
        </authorList>
    </citation>
    <scope>NUCLEOTIDE SEQUENCE [LARGE SCALE GENOMIC DNA]</scope>
    <source>
        <strain evidence="2 3">B</strain>
    </source>
</reference>
<evidence type="ECO:0000256" key="1">
    <source>
        <dbReference type="SAM" id="MobiDB-lite"/>
    </source>
</evidence>
<accession>M2QA49</accession>
<feature type="region of interest" description="Disordered" evidence="1">
    <location>
        <begin position="153"/>
        <end position="175"/>
    </location>
</feature>
<evidence type="ECO:0000313" key="2">
    <source>
        <dbReference type="EMBL" id="EMD33788.1"/>
    </source>
</evidence>
<keyword evidence="3" id="KW-1185">Reference proteome</keyword>
<dbReference type="AlphaFoldDB" id="M2QA49"/>
<proteinExistence type="predicted"/>
<dbReference type="Proteomes" id="UP000016930">
    <property type="component" value="Unassembled WGS sequence"/>
</dbReference>
<gene>
    <name evidence="2" type="ORF">CERSUDRAFT_98338</name>
</gene>
<dbReference type="HOGENOM" id="CLU_1128940_0_0_1"/>
<sequence>MPFSTNDLYFPPYKGMLEMDQFQAGRLADPYVALHPLHGEHALGNYGLPSAPGPSGNSTSTSKTTIVNVPADAHEPSLAATTYWDQDQWHHTTGEPSTSIYSALPYAGPEPSPYGDFQEQGAGTTTVVPIADICQLQHTSLAPWHISAAPDINVQSAGPSTSAHEQSTITASSSTAGPTVAQSLLSMEEIQKIKDCRIGIYLRERKRGSVPVEKAVKVLEETNLIGGILYLGPSGDSWLKRLELYTNTVVDLLGGEDFIALLFGRACDACMTAKEMSSHQSQLYDRAGDEAAWETSQGYD</sequence>
<protein>
    <submittedName>
        <fullName evidence="2">Uncharacterized protein</fullName>
    </submittedName>
</protein>
<organism evidence="2 3">
    <name type="scientific">Ceriporiopsis subvermispora (strain B)</name>
    <name type="common">White-rot fungus</name>
    <name type="synonym">Gelatoporia subvermispora</name>
    <dbReference type="NCBI Taxonomy" id="914234"/>
    <lineage>
        <taxon>Eukaryota</taxon>
        <taxon>Fungi</taxon>
        <taxon>Dikarya</taxon>
        <taxon>Basidiomycota</taxon>
        <taxon>Agaricomycotina</taxon>
        <taxon>Agaricomycetes</taxon>
        <taxon>Polyporales</taxon>
        <taxon>Gelatoporiaceae</taxon>
        <taxon>Gelatoporia</taxon>
    </lineage>
</organism>
<evidence type="ECO:0000313" key="3">
    <source>
        <dbReference type="Proteomes" id="UP000016930"/>
    </source>
</evidence>